<reference evidence="1" key="2">
    <citation type="journal article" date="2015" name="Data Brief">
        <title>Shoot transcriptome of the giant reed, Arundo donax.</title>
        <authorList>
            <person name="Barrero R.A."/>
            <person name="Guerrero F.D."/>
            <person name="Moolhuijzen P."/>
            <person name="Goolsby J.A."/>
            <person name="Tidwell J."/>
            <person name="Bellgard S.E."/>
            <person name="Bellgard M.I."/>
        </authorList>
    </citation>
    <scope>NUCLEOTIDE SEQUENCE</scope>
    <source>
        <tissue evidence="1">Shoot tissue taken approximately 20 cm above the soil surface</tissue>
    </source>
</reference>
<dbReference type="AlphaFoldDB" id="A0A0A9ANN5"/>
<protein>
    <submittedName>
        <fullName evidence="1">Uncharacterized protein</fullName>
    </submittedName>
</protein>
<sequence>MSPQGTRAGITPCGPPSRA</sequence>
<accession>A0A0A9ANN5</accession>
<name>A0A0A9ANN5_ARUDO</name>
<reference evidence="1" key="1">
    <citation type="submission" date="2014-09" db="EMBL/GenBank/DDBJ databases">
        <authorList>
            <person name="Magalhaes I.L.F."/>
            <person name="Oliveira U."/>
            <person name="Santos F.R."/>
            <person name="Vidigal T.H.D.A."/>
            <person name="Brescovit A.D."/>
            <person name="Santos A.J."/>
        </authorList>
    </citation>
    <scope>NUCLEOTIDE SEQUENCE</scope>
    <source>
        <tissue evidence="1">Shoot tissue taken approximately 20 cm above the soil surface</tissue>
    </source>
</reference>
<dbReference type="EMBL" id="GBRH01249223">
    <property type="protein sequence ID" value="JAD48672.1"/>
    <property type="molecule type" value="Transcribed_RNA"/>
</dbReference>
<proteinExistence type="predicted"/>
<evidence type="ECO:0000313" key="1">
    <source>
        <dbReference type="EMBL" id="JAD48672.1"/>
    </source>
</evidence>
<organism evidence="1">
    <name type="scientific">Arundo donax</name>
    <name type="common">Giant reed</name>
    <name type="synonym">Donax arundinaceus</name>
    <dbReference type="NCBI Taxonomy" id="35708"/>
    <lineage>
        <taxon>Eukaryota</taxon>
        <taxon>Viridiplantae</taxon>
        <taxon>Streptophyta</taxon>
        <taxon>Embryophyta</taxon>
        <taxon>Tracheophyta</taxon>
        <taxon>Spermatophyta</taxon>
        <taxon>Magnoliopsida</taxon>
        <taxon>Liliopsida</taxon>
        <taxon>Poales</taxon>
        <taxon>Poaceae</taxon>
        <taxon>PACMAD clade</taxon>
        <taxon>Arundinoideae</taxon>
        <taxon>Arundineae</taxon>
        <taxon>Arundo</taxon>
    </lineage>
</organism>